<dbReference type="EMBL" id="BMAW01079996">
    <property type="protein sequence ID" value="GFU17663.1"/>
    <property type="molecule type" value="Genomic_DNA"/>
</dbReference>
<keyword evidence="3" id="KW-1185">Reference proteome</keyword>
<evidence type="ECO:0000313" key="3">
    <source>
        <dbReference type="Proteomes" id="UP000887013"/>
    </source>
</evidence>
<accession>A0A8X6UHD4</accession>
<organism evidence="2 3">
    <name type="scientific">Nephila pilipes</name>
    <name type="common">Giant wood spider</name>
    <name type="synonym">Nephila maculata</name>
    <dbReference type="NCBI Taxonomy" id="299642"/>
    <lineage>
        <taxon>Eukaryota</taxon>
        <taxon>Metazoa</taxon>
        <taxon>Ecdysozoa</taxon>
        <taxon>Arthropoda</taxon>
        <taxon>Chelicerata</taxon>
        <taxon>Arachnida</taxon>
        <taxon>Araneae</taxon>
        <taxon>Araneomorphae</taxon>
        <taxon>Entelegynae</taxon>
        <taxon>Araneoidea</taxon>
        <taxon>Nephilidae</taxon>
        <taxon>Nephila</taxon>
    </lineage>
</organism>
<name>A0A8X6UHD4_NEPPI</name>
<evidence type="ECO:0000313" key="1">
    <source>
        <dbReference type="EMBL" id="GFS36990.1"/>
    </source>
</evidence>
<sequence>MKSRITCGPVSLAFNFIDKNAFGSHLSSHNYTNELPIATSDASVQTLKGAPGMGYFRRVATARAFLASVNAFSASSDH</sequence>
<dbReference type="Proteomes" id="UP000887013">
    <property type="component" value="Unassembled WGS sequence"/>
</dbReference>
<proteinExistence type="predicted"/>
<dbReference type="AlphaFoldDB" id="A0A8X6UHD4"/>
<dbReference type="EMBL" id="BMAW01042971">
    <property type="protein sequence ID" value="GFS36990.1"/>
    <property type="molecule type" value="Genomic_DNA"/>
</dbReference>
<gene>
    <name evidence="2" type="ORF">NPIL_126171</name>
    <name evidence="1" type="ORF">NPIL_543841</name>
</gene>
<comment type="caution">
    <text evidence="2">The sequence shown here is derived from an EMBL/GenBank/DDBJ whole genome shotgun (WGS) entry which is preliminary data.</text>
</comment>
<protein>
    <submittedName>
        <fullName evidence="2">Uncharacterized protein</fullName>
    </submittedName>
</protein>
<evidence type="ECO:0000313" key="2">
    <source>
        <dbReference type="EMBL" id="GFU17663.1"/>
    </source>
</evidence>
<reference evidence="2" key="1">
    <citation type="submission" date="2020-08" db="EMBL/GenBank/DDBJ databases">
        <title>Multicomponent nature underlies the extraordinary mechanical properties of spider dragline silk.</title>
        <authorList>
            <person name="Kono N."/>
            <person name="Nakamura H."/>
            <person name="Mori M."/>
            <person name="Yoshida Y."/>
            <person name="Ohtoshi R."/>
            <person name="Malay A.D."/>
            <person name="Moran D.A.P."/>
            <person name="Tomita M."/>
            <person name="Numata K."/>
            <person name="Arakawa K."/>
        </authorList>
    </citation>
    <scope>NUCLEOTIDE SEQUENCE</scope>
</reference>